<evidence type="ECO:0000313" key="2">
    <source>
        <dbReference type="EMBL" id="RNA23798.1"/>
    </source>
</evidence>
<reference evidence="2 3" key="1">
    <citation type="journal article" date="2018" name="Sci. Rep.">
        <title>Genomic signatures of local adaptation to the degree of environmental predictability in rotifers.</title>
        <authorList>
            <person name="Franch-Gras L."/>
            <person name="Hahn C."/>
            <person name="Garcia-Roger E.M."/>
            <person name="Carmona M.J."/>
            <person name="Serra M."/>
            <person name="Gomez A."/>
        </authorList>
    </citation>
    <scope>NUCLEOTIDE SEQUENCE [LARGE SCALE GENOMIC DNA]</scope>
    <source>
        <strain evidence="2">HYR1</strain>
    </source>
</reference>
<keyword evidence="3" id="KW-1185">Reference proteome</keyword>
<dbReference type="EMBL" id="REGN01003214">
    <property type="protein sequence ID" value="RNA23798.1"/>
    <property type="molecule type" value="Genomic_DNA"/>
</dbReference>
<feature type="region of interest" description="Disordered" evidence="1">
    <location>
        <begin position="52"/>
        <end position="77"/>
    </location>
</feature>
<protein>
    <submittedName>
        <fullName evidence="2">Uncharacterized protein</fullName>
    </submittedName>
</protein>
<dbReference type="Proteomes" id="UP000276133">
    <property type="component" value="Unassembled WGS sequence"/>
</dbReference>
<organism evidence="2 3">
    <name type="scientific">Brachionus plicatilis</name>
    <name type="common">Marine rotifer</name>
    <name type="synonym">Brachionus muelleri</name>
    <dbReference type="NCBI Taxonomy" id="10195"/>
    <lineage>
        <taxon>Eukaryota</taxon>
        <taxon>Metazoa</taxon>
        <taxon>Spiralia</taxon>
        <taxon>Gnathifera</taxon>
        <taxon>Rotifera</taxon>
        <taxon>Eurotatoria</taxon>
        <taxon>Monogononta</taxon>
        <taxon>Pseudotrocha</taxon>
        <taxon>Ploima</taxon>
        <taxon>Brachionidae</taxon>
        <taxon>Brachionus</taxon>
    </lineage>
</organism>
<proteinExistence type="predicted"/>
<dbReference type="AlphaFoldDB" id="A0A3M7RKG8"/>
<feature type="compositionally biased region" description="Acidic residues" evidence="1">
    <location>
        <begin position="68"/>
        <end position="77"/>
    </location>
</feature>
<evidence type="ECO:0000256" key="1">
    <source>
        <dbReference type="SAM" id="MobiDB-lite"/>
    </source>
</evidence>
<evidence type="ECO:0000313" key="3">
    <source>
        <dbReference type="Proteomes" id="UP000276133"/>
    </source>
</evidence>
<comment type="caution">
    <text evidence="2">The sequence shown here is derived from an EMBL/GenBank/DDBJ whole genome shotgun (WGS) entry which is preliminary data.</text>
</comment>
<gene>
    <name evidence="2" type="ORF">BpHYR1_014447</name>
</gene>
<name>A0A3M7RKG8_BRAPC</name>
<accession>A0A3M7RKG8</accession>
<sequence length="77" mass="9215">MQQKKECVKTEEDMANSAFNFKLYLIPIINDIFEPCLDEKFLNFLENDDFDNDFDEEKQTSNHFNTEYDSDEDSDNE</sequence>